<evidence type="ECO:0000313" key="3">
    <source>
        <dbReference type="Proteomes" id="UP000807371"/>
    </source>
</evidence>
<protein>
    <submittedName>
        <fullName evidence="2">Translation initiation factor 2</fullName>
    </submittedName>
</protein>
<dbReference type="EMBL" id="JACYXC010000001">
    <property type="protein sequence ID" value="MBH5336129.1"/>
    <property type="molecule type" value="Genomic_DNA"/>
</dbReference>
<dbReference type="Proteomes" id="UP000807371">
    <property type="component" value="Unassembled WGS sequence"/>
</dbReference>
<name>A0ABS0NLQ3_9ACTN</name>
<comment type="caution">
    <text evidence="2">The sequence shown here is derived from an EMBL/GenBank/DDBJ whole genome shotgun (WGS) entry which is preliminary data.</text>
</comment>
<evidence type="ECO:0000313" key="2">
    <source>
        <dbReference type="EMBL" id="MBH5336129.1"/>
    </source>
</evidence>
<feature type="region of interest" description="Disordered" evidence="1">
    <location>
        <begin position="305"/>
        <end position="331"/>
    </location>
</feature>
<keyword evidence="3" id="KW-1185">Reference proteome</keyword>
<dbReference type="GO" id="GO:0003743">
    <property type="term" value="F:translation initiation factor activity"/>
    <property type="evidence" value="ECO:0007669"/>
    <property type="project" value="UniProtKB-KW"/>
</dbReference>
<accession>A0ABS0NLQ3</accession>
<organism evidence="2 3">
    <name type="scientific">Streptomyces pactum</name>
    <dbReference type="NCBI Taxonomy" id="68249"/>
    <lineage>
        <taxon>Bacteria</taxon>
        <taxon>Bacillati</taxon>
        <taxon>Actinomycetota</taxon>
        <taxon>Actinomycetes</taxon>
        <taxon>Kitasatosporales</taxon>
        <taxon>Streptomycetaceae</taxon>
        <taxon>Streptomyces</taxon>
    </lineage>
</organism>
<proteinExistence type="predicted"/>
<keyword evidence="2" id="KW-0648">Protein biosynthesis</keyword>
<keyword evidence="2" id="KW-0396">Initiation factor</keyword>
<sequence length="331" mass="37386">MVRRDRFSLVGKVTDCHLYEGDGTRPIGAENVRVRHESRRVRLPDEVRAWRREVEEEEARKQAAGEPYRWNNPRFAVEGLTVSRTHAGEEPQVTLSLVDADYYDHLATARNLERPMADGTTLRGRYLEEADPVAAPSWMTCSFGVNVAVETGRDGKMLFARRSARAGGPNASRWNSSANEGLSAVHDLPSEGRISLHEVAYRALREELAVHRGDRVDLELLGFGLDVRNNQWAAFFRAVLDDLGEEDLRARWSRGVADKWEHDEFAFVPNEPEPVLDFIHRTEAWAPVAPALFYLALVRGAVRARGGDPEGRADVDDAERRVLDRHRSATR</sequence>
<dbReference type="RefSeq" id="WP_197989581.1">
    <property type="nucleotide sequence ID" value="NZ_JACYXC010000001.1"/>
</dbReference>
<evidence type="ECO:0000256" key="1">
    <source>
        <dbReference type="SAM" id="MobiDB-lite"/>
    </source>
</evidence>
<gene>
    <name evidence="2" type="ORF">IHE55_15590</name>
</gene>
<reference evidence="2 3" key="1">
    <citation type="submission" date="2020-09" db="EMBL/GenBank/DDBJ databases">
        <title>Biosynthesis of the nuclear factor of activated T cells inhibitor NFAT-133 and its congeners in Streptomyces pactum.</title>
        <authorList>
            <person name="Zhou W."/>
            <person name="Posri P."/>
            <person name="Abugrain M.E."/>
            <person name="Weisberg A.J."/>
            <person name="Chang J.H."/>
            <person name="Mahmud T."/>
        </authorList>
    </citation>
    <scope>NUCLEOTIDE SEQUENCE [LARGE SCALE GENOMIC DNA]</scope>
    <source>
        <strain evidence="2 3">ATCC 27456</strain>
    </source>
</reference>